<keyword evidence="1" id="KW-1133">Transmembrane helix</keyword>
<dbReference type="EMBL" id="QMNG01000006">
    <property type="protein sequence ID" value="RLC37304.1"/>
    <property type="molecule type" value="Genomic_DNA"/>
</dbReference>
<sequence length="354" mass="37983">MIDRLSEQLRNKTSGHSHSYVVLSLLAVIVFAGWFIYHGITNSTQAQAAATTGSYSSPIISLNLSDEEFVTGIEGAIITETVPLSATTNYKFYFYDESGSAIISDIGRSQLSGLTIDTLSPVKAFSFVVELSATVETELPVVDSVELSYTTETTTPEPEPGEPTDQHIPNLSITFLAKVDHGFGKADPALPFYFYFFKENTSSPTFTSAPAVTYSSSADQYLGGPIAIDSSKLEAAIYKAYVKTSKHLSSQPRDVEVVLKDGVGPTTAPVEINFGTLRAGDIGGNSLPYGELANRDDSVTSSDWAIFEGLFGEISDVVTTLLGDFNNDGSVNVHDLWPFRSQSDGGNYQLGGGL</sequence>
<accession>A0A420ZCT7</accession>
<protein>
    <recommendedName>
        <fullName evidence="4">Dockerin domain-containing protein</fullName>
    </recommendedName>
</protein>
<feature type="transmembrane region" description="Helical" evidence="1">
    <location>
        <begin position="20"/>
        <end position="37"/>
    </location>
</feature>
<evidence type="ECO:0000313" key="3">
    <source>
        <dbReference type="Proteomes" id="UP000281261"/>
    </source>
</evidence>
<evidence type="ECO:0000256" key="1">
    <source>
        <dbReference type="SAM" id="Phobius"/>
    </source>
</evidence>
<reference evidence="2 3" key="1">
    <citation type="submission" date="2018-06" db="EMBL/GenBank/DDBJ databases">
        <title>Extensive metabolic versatility and redundancy in microbially diverse, dynamic hydrothermal sediments.</title>
        <authorList>
            <person name="Dombrowski N."/>
            <person name="Teske A."/>
            <person name="Baker B.J."/>
        </authorList>
    </citation>
    <scope>NUCLEOTIDE SEQUENCE [LARGE SCALE GENOMIC DNA]</scope>
    <source>
        <strain evidence="2">B79_G16</strain>
    </source>
</reference>
<proteinExistence type="predicted"/>
<gene>
    <name evidence="2" type="ORF">DRH29_02325</name>
</gene>
<evidence type="ECO:0008006" key="4">
    <source>
        <dbReference type="Google" id="ProtNLM"/>
    </source>
</evidence>
<evidence type="ECO:0000313" key="2">
    <source>
        <dbReference type="EMBL" id="RLC37304.1"/>
    </source>
</evidence>
<comment type="caution">
    <text evidence="2">The sequence shown here is derived from an EMBL/GenBank/DDBJ whole genome shotgun (WGS) entry which is preliminary data.</text>
</comment>
<dbReference type="Proteomes" id="UP000281261">
    <property type="component" value="Unassembled WGS sequence"/>
</dbReference>
<keyword evidence="1" id="KW-0472">Membrane</keyword>
<organism evidence="2 3">
    <name type="scientific">candidate division Kazan bacterium</name>
    <dbReference type="NCBI Taxonomy" id="2202143"/>
    <lineage>
        <taxon>Bacteria</taxon>
        <taxon>Bacteria division Kazan-3B-28</taxon>
    </lineage>
</organism>
<name>A0A420ZCT7_UNCK3</name>
<keyword evidence="1" id="KW-0812">Transmembrane</keyword>
<dbReference type="AlphaFoldDB" id="A0A420ZCT7"/>